<protein>
    <submittedName>
        <fullName evidence="1">Uncharacterized protein</fullName>
    </submittedName>
</protein>
<sequence length="68" mass="8206">MAKFENIIEMTKENIREDDKINNINEEDDTIERFKITYNEITNILNSLELFFLQQDEDCNNYKEVVTI</sequence>
<organism evidence="1 2">
    <name type="scientific">Diversispora epigaea</name>
    <dbReference type="NCBI Taxonomy" id="1348612"/>
    <lineage>
        <taxon>Eukaryota</taxon>
        <taxon>Fungi</taxon>
        <taxon>Fungi incertae sedis</taxon>
        <taxon>Mucoromycota</taxon>
        <taxon>Glomeromycotina</taxon>
        <taxon>Glomeromycetes</taxon>
        <taxon>Diversisporales</taxon>
        <taxon>Diversisporaceae</taxon>
        <taxon>Diversispora</taxon>
    </lineage>
</organism>
<accession>A0A397IP20</accession>
<dbReference type="AlphaFoldDB" id="A0A397IP20"/>
<dbReference type="Proteomes" id="UP000266861">
    <property type="component" value="Unassembled WGS sequence"/>
</dbReference>
<name>A0A397IP20_9GLOM</name>
<evidence type="ECO:0000313" key="1">
    <source>
        <dbReference type="EMBL" id="RHZ75988.1"/>
    </source>
</evidence>
<reference evidence="1 2" key="1">
    <citation type="submission" date="2018-08" db="EMBL/GenBank/DDBJ databases">
        <title>Genome and evolution of the arbuscular mycorrhizal fungus Diversispora epigaea (formerly Glomus versiforme) and its bacterial endosymbionts.</title>
        <authorList>
            <person name="Sun X."/>
            <person name="Fei Z."/>
            <person name="Harrison M."/>
        </authorList>
    </citation>
    <scope>NUCLEOTIDE SEQUENCE [LARGE SCALE GENOMIC DNA]</scope>
    <source>
        <strain evidence="1 2">IT104</strain>
    </source>
</reference>
<keyword evidence="2" id="KW-1185">Reference proteome</keyword>
<gene>
    <name evidence="1" type="ORF">Glove_208g132</name>
</gene>
<dbReference type="EMBL" id="PQFF01000195">
    <property type="protein sequence ID" value="RHZ75988.1"/>
    <property type="molecule type" value="Genomic_DNA"/>
</dbReference>
<evidence type="ECO:0000313" key="2">
    <source>
        <dbReference type="Proteomes" id="UP000266861"/>
    </source>
</evidence>
<proteinExistence type="predicted"/>
<comment type="caution">
    <text evidence="1">The sequence shown here is derived from an EMBL/GenBank/DDBJ whole genome shotgun (WGS) entry which is preliminary data.</text>
</comment>